<dbReference type="NCBIfam" id="NF003229">
    <property type="entry name" value="PRK04195.1-5"/>
    <property type="match status" value="1"/>
</dbReference>
<dbReference type="CDD" id="cd00009">
    <property type="entry name" value="AAA"/>
    <property type="match status" value="1"/>
</dbReference>
<evidence type="ECO:0000256" key="5">
    <source>
        <dbReference type="ARBA" id="ARBA00022840"/>
    </source>
</evidence>
<evidence type="ECO:0000256" key="6">
    <source>
        <dbReference type="ARBA" id="ARBA00032141"/>
    </source>
</evidence>
<dbReference type="GeneID" id="92354438"/>
<dbReference type="HAMAP" id="MF_01508">
    <property type="entry name" value="RfcL"/>
    <property type="match status" value="1"/>
</dbReference>
<dbReference type="GO" id="GO:0003689">
    <property type="term" value="F:DNA clamp loader activity"/>
    <property type="evidence" value="ECO:0007669"/>
    <property type="project" value="UniProtKB-UniRule"/>
</dbReference>
<accession>A0AAT9GRV5</accession>
<evidence type="ECO:0000259" key="9">
    <source>
        <dbReference type="SMART" id="SM00382"/>
    </source>
</evidence>
<dbReference type="GO" id="GO:0006260">
    <property type="term" value="P:DNA replication"/>
    <property type="evidence" value="ECO:0007669"/>
    <property type="project" value="UniProtKB-UniRule"/>
</dbReference>
<protein>
    <recommendedName>
        <fullName evidence="2 7">Replication factor C large subunit</fullName>
        <shortName evidence="7">RFC large subunit</shortName>
    </recommendedName>
    <alternativeName>
        <fullName evidence="6 7">Clamp loader large subunit</fullName>
    </alternativeName>
</protein>
<keyword evidence="5 7" id="KW-0067">ATP-binding</keyword>
<feature type="domain" description="AAA+ ATPase" evidence="9">
    <location>
        <begin position="40"/>
        <end position="163"/>
    </location>
</feature>
<feature type="binding site" evidence="7">
    <location>
        <begin position="48"/>
        <end position="55"/>
    </location>
    <ligand>
        <name>ATP</name>
        <dbReference type="ChEBI" id="CHEBI:30616"/>
    </ligand>
</feature>
<evidence type="ECO:0000313" key="10">
    <source>
        <dbReference type="EMBL" id="BFH73537.1"/>
    </source>
</evidence>
<comment type="similarity">
    <text evidence="1 7">Belongs to the activator 1 small subunits family. RfcL subfamily.</text>
</comment>
<dbReference type="GO" id="GO:0005524">
    <property type="term" value="F:ATP binding"/>
    <property type="evidence" value="ECO:0007669"/>
    <property type="project" value="UniProtKB-UniRule"/>
</dbReference>
<dbReference type="InterPro" id="IPR003959">
    <property type="entry name" value="ATPase_AAA_core"/>
</dbReference>
<comment type="subunit">
    <text evidence="7">Heteromultimer composed of small subunits (RfcS) and large subunits (RfcL).</text>
</comment>
<dbReference type="SUPFAM" id="SSF52540">
    <property type="entry name" value="P-loop containing nucleoside triphosphate hydrolases"/>
    <property type="match status" value="1"/>
</dbReference>
<evidence type="ECO:0000256" key="4">
    <source>
        <dbReference type="ARBA" id="ARBA00022741"/>
    </source>
</evidence>
<evidence type="ECO:0000256" key="2">
    <source>
        <dbReference type="ARBA" id="ARBA00014793"/>
    </source>
</evidence>
<dbReference type="PANTHER" id="PTHR23389">
    <property type="entry name" value="CHROMOSOME TRANSMISSION FIDELITY FACTOR 18"/>
    <property type="match status" value="1"/>
</dbReference>
<evidence type="ECO:0000256" key="7">
    <source>
        <dbReference type="HAMAP-Rule" id="MF_01508"/>
    </source>
</evidence>
<dbReference type="AlphaFoldDB" id="A0AAT9GRV5"/>
<dbReference type="InterPro" id="IPR003593">
    <property type="entry name" value="AAA+_ATPase"/>
</dbReference>
<dbReference type="InterPro" id="IPR047854">
    <property type="entry name" value="RFC_lid"/>
</dbReference>
<feature type="region of interest" description="Disordered" evidence="8">
    <location>
        <begin position="416"/>
        <end position="442"/>
    </location>
</feature>
<dbReference type="Gene3D" id="1.10.8.60">
    <property type="match status" value="1"/>
</dbReference>
<evidence type="ECO:0000256" key="8">
    <source>
        <dbReference type="SAM" id="MobiDB-lite"/>
    </source>
</evidence>
<dbReference type="PANTHER" id="PTHR23389:SF6">
    <property type="entry name" value="REPLICATION FACTOR C SUBUNIT 1"/>
    <property type="match status" value="1"/>
</dbReference>
<keyword evidence="4 7" id="KW-0547">Nucleotide-binding</keyword>
<gene>
    <name evidence="7" type="primary">rfcL</name>
    <name evidence="10" type="ORF">SJAV_14810</name>
</gene>
<dbReference type="SMART" id="SM00382">
    <property type="entry name" value="AAA"/>
    <property type="match status" value="1"/>
</dbReference>
<reference evidence="10" key="1">
    <citation type="submission" date="2024-03" db="EMBL/GenBank/DDBJ databases">
        <title>Complete genome sequence of Sulfurisphaera javensis strain KD-1.</title>
        <authorList>
            <person name="Sakai H."/>
            <person name="Nur N."/>
            <person name="Suwanto A."/>
            <person name="Kurosawa N."/>
        </authorList>
    </citation>
    <scope>NUCLEOTIDE SEQUENCE</scope>
    <source>
        <strain evidence="10">KD-1</strain>
    </source>
</reference>
<evidence type="ECO:0000256" key="3">
    <source>
        <dbReference type="ARBA" id="ARBA00022705"/>
    </source>
</evidence>
<dbReference type="Pfam" id="PF21960">
    <property type="entry name" value="RCF1-5-like_lid"/>
    <property type="match status" value="1"/>
</dbReference>
<keyword evidence="3 7" id="KW-0235">DNA replication</keyword>
<dbReference type="InterPro" id="IPR023935">
    <property type="entry name" value="Rep_factor-C_lsu"/>
</dbReference>
<dbReference type="EMBL" id="AP031322">
    <property type="protein sequence ID" value="BFH73537.1"/>
    <property type="molecule type" value="Genomic_DNA"/>
</dbReference>
<comment type="function">
    <text evidence="7">Part of the RFC clamp loader complex which loads the PCNA sliding clamp onto DNA.</text>
</comment>
<dbReference type="InterPro" id="IPR027417">
    <property type="entry name" value="P-loop_NTPase"/>
</dbReference>
<feature type="compositionally biased region" description="Basic and acidic residues" evidence="8">
    <location>
        <begin position="419"/>
        <end position="433"/>
    </location>
</feature>
<dbReference type="RefSeq" id="WP_369609122.1">
    <property type="nucleotide sequence ID" value="NZ_AP031322.1"/>
</dbReference>
<name>A0AAT9GRV5_9CREN</name>
<dbReference type="GO" id="GO:0016887">
    <property type="term" value="F:ATP hydrolysis activity"/>
    <property type="evidence" value="ECO:0007669"/>
    <property type="project" value="InterPro"/>
</dbReference>
<organism evidence="10">
    <name type="scientific">Sulfurisphaera javensis</name>
    <dbReference type="NCBI Taxonomy" id="2049879"/>
    <lineage>
        <taxon>Archaea</taxon>
        <taxon>Thermoproteota</taxon>
        <taxon>Thermoprotei</taxon>
        <taxon>Sulfolobales</taxon>
        <taxon>Sulfolobaceae</taxon>
        <taxon>Sulfurisphaera</taxon>
    </lineage>
</organism>
<dbReference type="Gene3D" id="3.40.50.300">
    <property type="entry name" value="P-loop containing nucleotide triphosphate hydrolases"/>
    <property type="match status" value="1"/>
</dbReference>
<sequence length="442" mass="51355">MPLQWFLKYRPKSLNEVENEDEAKKELTEWIESWLKGNPSYKAVLLYGPPGVGKTTLAEALARDYKLELFEMNASDSRNLNDIRSMAERASVTGTLFGIKGKLILLDEVDGLNARADAGAIDAIIELINKTKYPIILTANDPWDPSLRPLRNAAKMIELKRLTKYPLKRILKKICEAEKIVCEDEALDFIIDQSEGDARYAINMLQGVAEGYGRVTIDMAKNLVRKKDRELDPFEALRSVFWAKYYWQAKSAVTDTQIDYELLLRWLDENIPLQYTDMEDVWRAYDALSRASIFLNRAKLVGWDLLSYTFDLMGPGVAFASFEKKKPTYKAKWVKYQFPQYIQQLAKTKETRDALDSLLRKIGVIIHASKDKTLNDFLPLFVIYYKKFHDKLDKELELTEKEKDVIKMLSSLYEGITEQPKEEERKETTERKRSTYYRRKKS</sequence>
<dbReference type="NCBIfam" id="NF003226">
    <property type="entry name" value="PRK04195.1-1"/>
    <property type="match status" value="1"/>
</dbReference>
<proteinExistence type="inferred from homology"/>
<dbReference type="CDD" id="cd18140">
    <property type="entry name" value="HLD_clamp_RFC"/>
    <property type="match status" value="1"/>
</dbReference>
<evidence type="ECO:0000256" key="1">
    <source>
        <dbReference type="ARBA" id="ARBA00006878"/>
    </source>
</evidence>
<dbReference type="Pfam" id="PF00004">
    <property type="entry name" value="AAA"/>
    <property type="match status" value="1"/>
</dbReference>
<dbReference type="KEGG" id="sjv:SJAV_14810"/>